<dbReference type="EMBL" id="NSDJ01000002">
    <property type="protein sequence ID" value="RKF66463.1"/>
    <property type="molecule type" value="Genomic_DNA"/>
</dbReference>
<reference evidence="2 3" key="1">
    <citation type="submission" date="2017-08" db="EMBL/GenBank/DDBJ databases">
        <title>Comparative genomics of bacteria isolated from necrotic lesions of AOD affected trees.</title>
        <authorList>
            <person name="Doonan J."/>
            <person name="Denman S."/>
            <person name="Mcdonald J.E."/>
        </authorList>
    </citation>
    <scope>NUCLEOTIDE SEQUENCE [LARGE SCALE GENOMIC DNA]</scope>
    <source>
        <strain evidence="2 3">CIP 105588</strain>
    </source>
</reference>
<evidence type="ECO:0000256" key="1">
    <source>
        <dbReference type="SAM" id="Phobius"/>
    </source>
</evidence>
<gene>
    <name evidence="2" type="ORF">CKQ54_24060</name>
</gene>
<keyword evidence="1" id="KW-0812">Transmembrane</keyword>
<protein>
    <recommendedName>
        <fullName evidence="4">Type VI secretion protein</fullName>
    </recommendedName>
</protein>
<sequence length="373" mass="41794">MRFLGKLVGETSFWWFAIGIPLLFWVVLLGLRLTVYMMQQIHANAWDKRREQFVLQEVRRGRRALQVLAADCITAHCDEEQFITVADALINNENKLYPQASWEAESSVRHSRLPVTEDMSKETLISKSFDHLLSNLAEQFSSLPPDNPVAILFESSCSLPKERVQEIWMRAWRTREICQPFCFMSGHGLGVIDQWLDHRIKSSELLLVIAVQIGPKSSAMSAESVVSLLLGNRLTQKTLLPLALLHRPESSLPQQIPLQAGLLQSADWALLPPDAIQHLWMTEIHPETDAYHSAIAVQGKPPLLNITEDSSVHDFNSFMGDPGITGHWLAIAAAAQAISRHPLPHMVLSGEQDSDTVWSTVVSPVASHKENKA</sequence>
<keyword evidence="1" id="KW-0472">Membrane</keyword>
<organism evidence="2 3">
    <name type="scientific">Rahnella variigena</name>
    <dbReference type="NCBI Taxonomy" id="574964"/>
    <lineage>
        <taxon>Bacteria</taxon>
        <taxon>Pseudomonadati</taxon>
        <taxon>Pseudomonadota</taxon>
        <taxon>Gammaproteobacteria</taxon>
        <taxon>Enterobacterales</taxon>
        <taxon>Yersiniaceae</taxon>
        <taxon>Rahnella</taxon>
    </lineage>
</organism>
<evidence type="ECO:0000313" key="3">
    <source>
        <dbReference type="Proteomes" id="UP000284853"/>
    </source>
</evidence>
<proteinExistence type="predicted"/>
<name>A0ABX9PQT1_9GAMM</name>
<keyword evidence="1" id="KW-1133">Transmembrane helix</keyword>
<evidence type="ECO:0008006" key="4">
    <source>
        <dbReference type="Google" id="ProtNLM"/>
    </source>
</evidence>
<accession>A0ABX9PQT1</accession>
<dbReference type="Proteomes" id="UP000284853">
    <property type="component" value="Unassembled WGS sequence"/>
</dbReference>
<keyword evidence="3" id="KW-1185">Reference proteome</keyword>
<feature type="transmembrane region" description="Helical" evidence="1">
    <location>
        <begin position="12"/>
        <end position="31"/>
    </location>
</feature>
<evidence type="ECO:0000313" key="2">
    <source>
        <dbReference type="EMBL" id="RKF66463.1"/>
    </source>
</evidence>
<comment type="caution">
    <text evidence="2">The sequence shown here is derived from an EMBL/GenBank/DDBJ whole genome shotgun (WGS) entry which is preliminary data.</text>
</comment>